<organism evidence="1 2">
    <name type="scientific">Tegillarca granosa</name>
    <name type="common">Malaysian cockle</name>
    <name type="synonym">Anadara granosa</name>
    <dbReference type="NCBI Taxonomy" id="220873"/>
    <lineage>
        <taxon>Eukaryota</taxon>
        <taxon>Metazoa</taxon>
        <taxon>Spiralia</taxon>
        <taxon>Lophotrochozoa</taxon>
        <taxon>Mollusca</taxon>
        <taxon>Bivalvia</taxon>
        <taxon>Autobranchia</taxon>
        <taxon>Pteriomorphia</taxon>
        <taxon>Arcoida</taxon>
        <taxon>Arcoidea</taxon>
        <taxon>Arcidae</taxon>
        <taxon>Tegillarca</taxon>
    </lineage>
</organism>
<comment type="caution">
    <text evidence="1">The sequence shown here is derived from an EMBL/GenBank/DDBJ whole genome shotgun (WGS) entry which is preliminary data.</text>
</comment>
<proteinExistence type="predicted"/>
<sequence>MSRRRTSDYVKVFDVIINLLPRRSAVQTIVADFEKAAWAAVRQATPGVTVRGCYFHWSQAIWRKVQEDGLQTRYNDDNATYNIVRKLLALPFLPVQEVRHAFATVTSSVNDDKVMELVDYMERNWIDGATFPIPTWNVFQVADRTNNDLEGWHRRVNHHARDSTPPFYVLIPLFHEEATKLSLQRAMLAESEVRDRQTLYNTLWQRFESGELNSEGFLTAIARVNGPINL</sequence>
<protein>
    <recommendedName>
        <fullName evidence="3">MULE transposase domain-containing protein</fullName>
    </recommendedName>
</protein>
<dbReference type="EMBL" id="JARBDR010000922">
    <property type="protein sequence ID" value="KAJ8298556.1"/>
    <property type="molecule type" value="Genomic_DNA"/>
</dbReference>
<dbReference type="PANTHER" id="PTHR47160:SF10">
    <property type="entry name" value="MULE TRANSPOSASE DOMAIN-CONTAINING PROTEIN"/>
    <property type="match status" value="1"/>
</dbReference>
<keyword evidence="2" id="KW-1185">Reference proteome</keyword>
<name>A0ABQ9E483_TEGGR</name>
<accession>A0ABQ9E483</accession>
<evidence type="ECO:0000313" key="2">
    <source>
        <dbReference type="Proteomes" id="UP001217089"/>
    </source>
</evidence>
<evidence type="ECO:0000313" key="1">
    <source>
        <dbReference type="EMBL" id="KAJ8298556.1"/>
    </source>
</evidence>
<reference evidence="1 2" key="1">
    <citation type="submission" date="2022-12" db="EMBL/GenBank/DDBJ databases">
        <title>Chromosome-level genome of Tegillarca granosa.</title>
        <authorList>
            <person name="Kim J."/>
        </authorList>
    </citation>
    <scope>NUCLEOTIDE SEQUENCE [LARGE SCALE GENOMIC DNA]</scope>
    <source>
        <strain evidence="1">Teg-2019</strain>
        <tissue evidence="1">Adductor muscle</tissue>
    </source>
</reference>
<evidence type="ECO:0008006" key="3">
    <source>
        <dbReference type="Google" id="ProtNLM"/>
    </source>
</evidence>
<dbReference type="Proteomes" id="UP001217089">
    <property type="component" value="Unassembled WGS sequence"/>
</dbReference>
<dbReference type="PANTHER" id="PTHR47160">
    <property type="entry name" value="PUTATIVE-RELATED"/>
    <property type="match status" value="1"/>
</dbReference>
<gene>
    <name evidence="1" type="ORF">KUTeg_023899</name>
</gene>